<protein>
    <submittedName>
        <fullName evidence="1">Uncharacterized protein</fullName>
    </submittedName>
</protein>
<dbReference type="EMBL" id="JAQOMS010000002">
    <property type="protein sequence ID" value="MDC2888513.1"/>
    <property type="molecule type" value="Genomic_DNA"/>
</dbReference>
<organism evidence="1 2">
    <name type="scientific">Psychrosphaera algicola</name>
    <dbReference type="NCBI Taxonomy" id="3023714"/>
    <lineage>
        <taxon>Bacteria</taxon>
        <taxon>Pseudomonadati</taxon>
        <taxon>Pseudomonadota</taxon>
        <taxon>Gammaproteobacteria</taxon>
        <taxon>Alteromonadales</taxon>
        <taxon>Pseudoalteromonadaceae</taxon>
        <taxon>Psychrosphaera</taxon>
    </lineage>
</organism>
<evidence type="ECO:0000313" key="1">
    <source>
        <dbReference type="EMBL" id="MDC2888513.1"/>
    </source>
</evidence>
<name>A0ABT5FAF2_9GAMM</name>
<sequence>MNKQLQHHVILVTKLKTLLIENNVFNDSKLSIRFEVPPKRTIYHLIIHGLSDRPICIKTAYADSVSSNQALRYPAQMEDMPKDMEVWFIRDGLGFRHERYKRCIAKINKIIGVEQVMTIAEFKQRIVQLIKKPLNANLKDFLYLASGSVLQTSSHQQPPAS</sequence>
<dbReference type="Proteomes" id="UP001528411">
    <property type="component" value="Unassembled WGS sequence"/>
</dbReference>
<keyword evidence="2" id="KW-1185">Reference proteome</keyword>
<dbReference type="RefSeq" id="WP_272180116.1">
    <property type="nucleotide sequence ID" value="NZ_JAQOMS010000002.1"/>
</dbReference>
<gene>
    <name evidence="1" type="ORF">PN838_06805</name>
</gene>
<comment type="caution">
    <text evidence="1">The sequence shown here is derived from an EMBL/GenBank/DDBJ whole genome shotgun (WGS) entry which is preliminary data.</text>
</comment>
<accession>A0ABT5FAF2</accession>
<proteinExistence type="predicted"/>
<evidence type="ECO:0000313" key="2">
    <source>
        <dbReference type="Proteomes" id="UP001528411"/>
    </source>
</evidence>
<reference evidence="1 2" key="1">
    <citation type="submission" date="2023-01" db="EMBL/GenBank/DDBJ databases">
        <title>Psychrosphaera sp. nov., isolated from marine algae.</title>
        <authorList>
            <person name="Bayburt H."/>
            <person name="Choi B.J."/>
            <person name="Kim J.M."/>
            <person name="Choi D.G."/>
            <person name="Jeon C.O."/>
        </authorList>
    </citation>
    <scope>NUCLEOTIDE SEQUENCE [LARGE SCALE GENOMIC DNA]</scope>
    <source>
        <strain evidence="1 2">G1-22</strain>
    </source>
</reference>